<evidence type="ECO:0000256" key="4">
    <source>
        <dbReference type="ARBA" id="ARBA00022475"/>
    </source>
</evidence>
<dbReference type="PANTHER" id="PTHR43553">
    <property type="entry name" value="HEAVY METAL TRANSPORTER"/>
    <property type="match status" value="1"/>
</dbReference>
<keyword evidence="5" id="KW-0547">Nucleotide-binding</keyword>
<reference evidence="10 11" key="1">
    <citation type="submission" date="2019-03" db="EMBL/GenBank/DDBJ databases">
        <title>Genomic Encyclopedia of Type Strains, Phase IV (KMG-IV): sequencing the most valuable type-strain genomes for metagenomic binning, comparative biology and taxonomic classification.</title>
        <authorList>
            <person name="Goeker M."/>
        </authorList>
    </citation>
    <scope>NUCLEOTIDE SEQUENCE [LARGE SCALE GENOMIC DNA]</scope>
    <source>
        <strain evidence="10 11">DSM 28697</strain>
    </source>
</reference>
<comment type="subcellular location">
    <subcellularLocation>
        <location evidence="1">Cell membrane</location>
        <topology evidence="1">Peripheral membrane protein</topology>
    </subcellularLocation>
</comment>
<protein>
    <submittedName>
        <fullName evidence="10">Energy-coupling factor transport system ATP-binding protein</fullName>
    </submittedName>
</protein>
<evidence type="ECO:0000256" key="7">
    <source>
        <dbReference type="ARBA" id="ARBA00022967"/>
    </source>
</evidence>
<dbReference type="InterPro" id="IPR003439">
    <property type="entry name" value="ABC_transporter-like_ATP-bd"/>
</dbReference>
<dbReference type="InterPro" id="IPR017871">
    <property type="entry name" value="ABC_transporter-like_CS"/>
</dbReference>
<dbReference type="Gene3D" id="3.40.50.300">
    <property type="entry name" value="P-loop containing nucleotide triphosphate hydrolases"/>
    <property type="match status" value="2"/>
</dbReference>
<dbReference type="GO" id="GO:0042626">
    <property type="term" value="F:ATPase-coupled transmembrane transporter activity"/>
    <property type="evidence" value="ECO:0007669"/>
    <property type="project" value="TreeGrafter"/>
</dbReference>
<proteinExistence type="inferred from homology"/>
<evidence type="ECO:0000256" key="3">
    <source>
        <dbReference type="ARBA" id="ARBA00022448"/>
    </source>
</evidence>
<feature type="domain" description="ABC transporter" evidence="9">
    <location>
        <begin position="9"/>
        <end position="248"/>
    </location>
</feature>
<evidence type="ECO:0000256" key="8">
    <source>
        <dbReference type="ARBA" id="ARBA00023136"/>
    </source>
</evidence>
<evidence type="ECO:0000256" key="5">
    <source>
        <dbReference type="ARBA" id="ARBA00022741"/>
    </source>
</evidence>
<dbReference type="CDD" id="cd03225">
    <property type="entry name" value="ABC_cobalt_CbiO_domain1"/>
    <property type="match status" value="2"/>
</dbReference>
<sequence>MPHNRMYSAECMSFSYSDQTAPVLKQLSFDIEKGSSVLLMGPSGSGKSSLAFCLNGLYPEAVEGVMEGALFLNGQEISTFAEGEICRIAGTVFQDPDSQFCMLTVCDELAFGLENWSIPREDMEERIDEVLTQVGLTAEKHAIITSLSGGMKQRLALACVLVLQPAVLILDEPTSMLDPQAARDIALQVEQLLNTTDMTVIVIEHRIESWIHIIENALILNDEGELIYDGPLKDGLQKHWDLLRAGGLWLPFVSELYLHLQPNAEDIPLDVSQWPGDFKVNELPSHWFQANTANTKQRTSVLEARQVTVTRAGRSIVEDVNLTLTRGELTAIVGENGAGKTSLLHALAGLLPTSEGEVVFAGKTFKKWKERHLRQRLGVVFQHPDHQFLTSSVYHELAYGPTLLKWSPEAIEKSVMASLAAYKLQHLRDAHPLALSMGQKRRLSVAVMTIVEQDVLLLDEPTYGQDAISSYRLMQKLRHLADNGSCIAMVTHDMDIASMFADRWIVINQGHVVSDGSPAILWREHEAIAREARLLPPVWRQLEKEARLLGEPVSL</sequence>
<dbReference type="InterPro" id="IPR027417">
    <property type="entry name" value="P-loop_NTPase"/>
</dbReference>
<comment type="caution">
    <text evidence="10">The sequence shown here is derived from an EMBL/GenBank/DDBJ whole genome shotgun (WGS) entry which is preliminary data.</text>
</comment>
<dbReference type="InterPro" id="IPR015856">
    <property type="entry name" value="ABC_transpr_CbiO/EcfA_su"/>
</dbReference>
<dbReference type="PROSITE" id="PS50893">
    <property type="entry name" value="ABC_TRANSPORTER_2"/>
    <property type="match status" value="2"/>
</dbReference>
<accession>A0A4R6TSH6</accession>
<dbReference type="AlphaFoldDB" id="A0A4R6TSH6"/>
<dbReference type="InterPro" id="IPR050095">
    <property type="entry name" value="ECF_ABC_transporter_ATP-bd"/>
</dbReference>
<organism evidence="10 11">
    <name type="scientific">Aureibacillus halotolerans</name>
    <dbReference type="NCBI Taxonomy" id="1508390"/>
    <lineage>
        <taxon>Bacteria</taxon>
        <taxon>Bacillati</taxon>
        <taxon>Bacillota</taxon>
        <taxon>Bacilli</taxon>
        <taxon>Bacillales</taxon>
        <taxon>Bacillaceae</taxon>
        <taxon>Aureibacillus</taxon>
    </lineage>
</organism>
<keyword evidence="6 10" id="KW-0067">ATP-binding</keyword>
<evidence type="ECO:0000259" key="9">
    <source>
        <dbReference type="PROSITE" id="PS50893"/>
    </source>
</evidence>
<dbReference type="GO" id="GO:0016887">
    <property type="term" value="F:ATP hydrolysis activity"/>
    <property type="evidence" value="ECO:0007669"/>
    <property type="project" value="InterPro"/>
</dbReference>
<dbReference type="EMBL" id="SNYJ01000027">
    <property type="protein sequence ID" value="TDQ34123.1"/>
    <property type="molecule type" value="Genomic_DNA"/>
</dbReference>
<gene>
    <name evidence="10" type="ORF">EV213_12719</name>
</gene>
<dbReference type="GO" id="GO:0005524">
    <property type="term" value="F:ATP binding"/>
    <property type="evidence" value="ECO:0007669"/>
    <property type="project" value="UniProtKB-KW"/>
</dbReference>
<evidence type="ECO:0000256" key="1">
    <source>
        <dbReference type="ARBA" id="ARBA00004202"/>
    </source>
</evidence>
<dbReference type="PROSITE" id="PS00211">
    <property type="entry name" value="ABC_TRANSPORTER_1"/>
    <property type="match status" value="1"/>
</dbReference>
<name>A0A4R6TSH6_9BACI</name>
<dbReference type="RefSeq" id="WP_166639428.1">
    <property type="nucleotide sequence ID" value="NZ_SNYJ01000027.1"/>
</dbReference>
<feature type="domain" description="ABC transporter" evidence="9">
    <location>
        <begin position="302"/>
        <end position="534"/>
    </location>
</feature>
<dbReference type="InterPro" id="IPR003593">
    <property type="entry name" value="AAA+_ATPase"/>
</dbReference>
<evidence type="ECO:0000256" key="6">
    <source>
        <dbReference type="ARBA" id="ARBA00022840"/>
    </source>
</evidence>
<dbReference type="NCBIfam" id="NF010167">
    <property type="entry name" value="PRK13648.1"/>
    <property type="match status" value="2"/>
</dbReference>
<keyword evidence="4" id="KW-1003">Cell membrane</keyword>
<keyword evidence="11" id="KW-1185">Reference proteome</keyword>
<comment type="similarity">
    <text evidence="2">Belongs to the ABC transporter superfamily.</text>
</comment>
<keyword evidence="7" id="KW-1278">Translocase</keyword>
<dbReference type="GO" id="GO:0043190">
    <property type="term" value="C:ATP-binding cassette (ABC) transporter complex"/>
    <property type="evidence" value="ECO:0007669"/>
    <property type="project" value="TreeGrafter"/>
</dbReference>
<keyword evidence="8" id="KW-0472">Membrane</keyword>
<evidence type="ECO:0000313" key="10">
    <source>
        <dbReference type="EMBL" id="TDQ34123.1"/>
    </source>
</evidence>
<dbReference type="SMART" id="SM00382">
    <property type="entry name" value="AAA"/>
    <property type="match status" value="2"/>
</dbReference>
<evidence type="ECO:0000313" key="11">
    <source>
        <dbReference type="Proteomes" id="UP000295632"/>
    </source>
</evidence>
<dbReference type="Proteomes" id="UP000295632">
    <property type="component" value="Unassembled WGS sequence"/>
</dbReference>
<dbReference type="PANTHER" id="PTHR43553:SF19">
    <property type="entry name" value="HMP_THIAMINE IMPORT ATP-BINDING PROTEIN YKOD-RELATED"/>
    <property type="match status" value="1"/>
</dbReference>
<keyword evidence="3" id="KW-0813">Transport</keyword>
<dbReference type="SUPFAM" id="SSF52540">
    <property type="entry name" value="P-loop containing nucleoside triphosphate hydrolases"/>
    <property type="match status" value="2"/>
</dbReference>
<evidence type="ECO:0000256" key="2">
    <source>
        <dbReference type="ARBA" id="ARBA00005417"/>
    </source>
</evidence>
<dbReference type="Pfam" id="PF00005">
    <property type="entry name" value="ABC_tran"/>
    <property type="match status" value="2"/>
</dbReference>